<dbReference type="Proteomes" id="UP000033934">
    <property type="component" value="Unassembled WGS sequence"/>
</dbReference>
<dbReference type="AlphaFoldDB" id="A0A0G0L395"/>
<dbReference type="EMBL" id="LBVO01000070">
    <property type="protein sequence ID" value="KKQ86453.1"/>
    <property type="molecule type" value="Genomic_DNA"/>
</dbReference>
<name>A0A0G0L395_9BACT</name>
<evidence type="ECO:0000313" key="1">
    <source>
        <dbReference type="EMBL" id="KKQ86453.1"/>
    </source>
</evidence>
<reference evidence="1 2" key="1">
    <citation type="journal article" date="2015" name="Nature">
        <title>rRNA introns, odd ribosomes, and small enigmatic genomes across a large radiation of phyla.</title>
        <authorList>
            <person name="Brown C.T."/>
            <person name="Hug L.A."/>
            <person name="Thomas B.C."/>
            <person name="Sharon I."/>
            <person name="Castelle C.J."/>
            <person name="Singh A."/>
            <person name="Wilkins M.J."/>
            <person name="Williams K.H."/>
            <person name="Banfield J.F."/>
        </authorList>
    </citation>
    <scope>NUCLEOTIDE SEQUENCE [LARGE SCALE GENOMIC DNA]</scope>
</reference>
<sequence length="138" mass="16531">MRTNQWLEEKFEIMLADNFADMDIKNPIFIKFGRKSKRRLGSIALREVRGEQDKMSIIVLNGYFRSEEVPEEVILVTIAHELVHYLHGFNSYHEQAHDFPHKGSVVNKELRRRGFSNQLQFQRQWLKINWKNIIVNNY</sequence>
<evidence type="ECO:0000313" key="2">
    <source>
        <dbReference type="Proteomes" id="UP000033934"/>
    </source>
</evidence>
<gene>
    <name evidence="1" type="ORF">UT11_C0070G0004</name>
</gene>
<organism evidence="1 2">
    <name type="scientific">Berkelbacteria bacterium GW2011_GWA2_38_9</name>
    <dbReference type="NCBI Taxonomy" id="1618334"/>
    <lineage>
        <taxon>Bacteria</taxon>
        <taxon>Candidatus Berkelbacteria</taxon>
    </lineage>
</organism>
<comment type="caution">
    <text evidence="1">The sequence shown here is derived from an EMBL/GenBank/DDBJ whole genome shotgun (WGS) entry which is preliminary data.</text>
</comment>
<protein>
    <recommendedName>
        <fullName evidence="3">SprT-like domain-containing protein</fullName>
    </recommendedName>
</protein>
<evidence type="ECO:0008006" key="3">
    <source>
        <dbReference type="Google" id="ProtNLM"/>
    </source>
</evidence>
<proteinExistence type="predicted"/>
<accession>A0A0G0L395</accession>